<keyword evidence="2" id="KW-0812">Transmembrane</keyword>
<dbReference type="Pfam" id="PF01949">
    <property type="entry name" value="Endo_dU"/>
    <property type="match status" value="1"/>
</dbReference>
<evidence type="ECO:0000313" key="4">
    <source>
        <dbReference type="Proteomes" id="UP000011867"/>
    </source>
</evidence>
<keyword evidence="4" id="KW-1185">Reference proteome</keyword>
<dbReference type="Gene3D" id="3.30.2170.10">
    <property type="entry name" value="archaeoglobus fulgidus dsm 4304 superfamily"/>
    <property type="match status" value="1"/>
</dbReference>
<keyword evidence="2" id="KW-0472">Membrane</keyword>
<reference evidence="3 4" key="1">
    <citation type="journal article" date="2013" name="Genome Announc.">
        <title>Genome of the haloarchaeon Natronomonas moolapensis, a neutrophilic member of a previously haloalkaliphilic genus.</title>
        <authorList>
            <person name="Dyall-Smith M.L."/>
            <person name="Pfeiffer F."/>
            <person name="Oberwinkler T."/>
            <person name="Klee K."/>
            <person name="Rampp M."/>
            <person name="Palm P."/>
            <person name="Gross K."/>
            <person name="Schuster S.C."/>
            <person name="Oesterhelt D."/>
        </authorList>
    </citation>
    <scope>NUCLEOTIDE SEQUENCE [LARGE SCALE GENOMIC DNA]</scope>
    <source>
        <strain evidence="4">DSM 18674 / JCM 14361 / 8.8.11</strain>
    </source>
</reference>
<proteinExistence type="inferred from homology"/>
<dbReference type="HOGENOM" id="CLU_095956_0_0_2"/>
<gene>
    <name evidence="3" type="ordered locus">Nmlp_3823</name>
</gene>
<evidence type="ECO:0000256" key="2">
    <source>
        <dbReference type="SAM" id="Phobius"/>
    </source>
</evidence>
<organism evidence="3 4">
    <name type="scientific">Natronomonas moolapensis (strain DSM 18674 / CECT 7526 / JCM 14361 / 8.8.11)</name>
    <dbReference type="NCBI Taxonomy" id="268739"/>
    <lineage>
        <taxon>Archaea</taxon>
        <taxon>Methanobacteriati</taxon>
        <taxon>Methanobacteriota</taxon>
        <taxon>Stenosarchaea group</taxon>
        <taxon>Halobacteria</taxon>
        <taxon>Halobacteriales</taxon>
        <taxon>Natronomonadaceae</taxon>
        <taxon>Natronomonas</taxon>
    </lineage>
</organism>
<dbReference type="PANTHER" id="PTHR39518">
    <property type="entry name" value="UPF0215 PROTEIN MJ1150"/>
    <property type="match status" value="1"/>
</dbReference>
<comment type="similarity">
    <text evidence="1">Belongs to the UPF0215 family.</text>
</comment>
<dbReference type="HAMAP" id="MF_00582">
    <property type="entry name" value="UPF0215"/>
    <property type="match status" value="1"/>
</dbReference>
<evidence type="ECO:0000256" key="1">
    <source>
        <dbReference type="HAMAP-Rule" id="MF_00582"/>
    </source>
</evidence>
<dbReference type="Proteomes" id="UP000011867">
    <property type="component" value="Chromosome"/>
</dbReference>
<dbReference type="KEGG" id="nmo:Nmlp_3823"/>
<keyword evidence="2" id="KW-1133">Transmembrane helix</keyword>
<dbReference type="EMBL" id="HF582854">
    <property type="protein sequence ID" value="CCQ37935.1"/>
    <property type="molecule type" value="Genomic_DNA"/>
</dbReference>
<dbReference type="STRING" id="268739.Nmlp_3823"/>
<name>M1Y5T5_NATM8</name>
<dbReference type="eggNOG" id="arCOG00928">
    <property type="taxonomic scope" value="Archaea"/>
</dbReference>
<sequence length="197" mass="21385">MPPRIKPGCRALGIAESYRDRDDGATSTLCGAVVRADRAVDDVEVATCTVGGRDATEAMAEVWRRLDRPDVRYVLVAGVALAWYNVIDLAALATATDRPVVAVTFEESDGLENGIEAAFDGEARATRLSAYRNLPERRRIEVDGRALFVRSVGLEAAAADAVVDAYTHERRPEPLRVAKRIAGRLDAARREGVLPPE</sequence>
<dbReference type="AlphaFoldDB" id="M1Y5T5"/>
<evidence type="ECO:0000313" key="3">
    <source>
        <dbReference type="EMBL" id="CCQ37935.1"/>
    </source>
</evidence>
<accession>M1Y5T5</accession>
<protein>
    <recommendedName>
        <fullName evidence="1">UPF0215 protein Nmlp_3823</fullName>
    </recommendedName>
</protein>
<dbReference type="PIRSF" id="PIRSF006380">
    <property type="entry name" value="UCP006380"/>
    <property type="match status" value="1"/>
</dbReference>
<dbReference type="PANTHER" id="PTHR39518:SF2">
    <property type="entry name" value="UPF0215 PROTEIN MJ1150"/>
    <property type="match status" value="1"/>
</dbReference>
<feature type="transmembrane region" description="Helical" evidence="2">
    <location>
        <begin position="73"/>
        <end position="93"/>
    </location>
</feature>
<dbReference type="InterPro" id="IPR002802">
    <property type="entry name" value="Endo_dU"/>
</dbReference>